<evidence type="ECO:0000313" key="1">
    <source>
        <dbReference type="EMBL" id="VTR94108.1"/>
    </source>
</evidence>
<dbReference type="Proteomes" id="UP000464178">
    <property type="component" value="Chromosome"/>
</dbReference>
<dbReference type="AlphaFoldDB" id="A0A6P2CYB7"/>
<dbReference type="EMBL" id="LR593886">
    <property type="protein sequence ID" value="VTR94108.1"/>
    <property type="molecule type" value="Genomic_DNA"/>
</dbReference>
<sequence length="278" mass="29433">MLQVIDRTVRVAAPAPSAPTLPYRVEMHRYGPGEGVARPTKVYTNGGGELLTPDEIGMWARLCWVRTEIARRKGEAVAAEHDPANPPPLPYEAKPFRYGAGAGVEVLTKTRPGDYSGEGLTPDECAAWAYLQALEEELEALVPPEPSTSNTVLEAEPVSNVGIPVPEDVLEIVADVVASETTIPGRAVPGEEAVAPVTSNASTTLTKREQAERALLESPTLNNCAIGELIGASDELVRRVRKELEAAGRLQPVAVLTKRDGASYVIADAAVGVDPATG</sequence>
<keyword evidence="2" id="KW-1185">Reference proteome</keyword>
<gene>
    <name evidence="1" type="ORF">SOIL9_36060</name>
</gene>
<proteinExistence type="predicted"/>
<name>A0A6P2CYB7_9BACT</name>
<protein>
    <submittedName>
        <fullName evidence="1">Uncharacterized protein</fullName>
    </submittedName>
</protein>
<organism evidence="1 2">
    <name type="scientific">Gemmata massiliana</name>
    <dbReference type="NCBI Taxonomy" id="1210884"/>
    <lineage>
        <taxon>Bacteria</taxon>
        <taxon>Pseudomonadati</taxon>
        <taxon>Planctomycetota</taxon>
        <taxon>Planctomycetia</taxon>
        <taxon>Gemmatales</taxon>
        <taxon>Gemmataceae</taxon>
        <taxon>Gemmata</taxon>
    </lineage>
</organism>
<reference evidence="1 2" key="1">
    <citation type="submission" date="2019-05" db="EMBL/GenBank/DDBJ databases">
        <authorList>
            <consortium name="Science for Life Laboratories"/>
        </authorList>
    </citation>
    <scope>NUCLEOTIDE SEQUENCE [LARGE SCALE GENOMIC DNA]</scope>
    <source>
        <strain evidence="1">Soil9</strain>
    </source>
</reference>
<accession>A0A6P2CYB7</accession>
<dbReference type="KEGG" id="gms:SOIL9_36060"/>
<dbReference type="RefSeq" id="WP_162668721.1">
    <property type="nucleotide sequence ID" value="NZ_LR593886.1"/>
</dbReference>
<evidence type="ECO:0000313" key="2">
    <source>
        <dbReference type="Proteomes" id="UP000464178"/>
    </source>
</evidence>